<feature type="compositionally biased region" description="Basic and acidic residues" evidence="1">
    <location>
        <begin position="673"/>
        <end position="686"/>
    </location>
</feature>
<dbReference type="Pfam" id="PF07217">
    <property type="entry name" value="Het-C"/>
    <property type="match status" value="1"/>
</dbReference>
<feature type="compositionally biased region" description="Basic and acidic residues" evidence="1">
    <location>
        <begin position="714"/>
        <end position="729"/>
    </location>
</feature>
<evidence type="ECO:0000256" key="2">
    <source>
        <dbReference type="SAM" id="SignalP"/>
    </source>
</evidence>
<gene>
    <name evidence="3" type="ORF">AYL99_00393</name>
</gene>
<dbReference type="EMBL" id="LVYI01000001">
    <property type="protein sequence ID" value="OAP64421.1"/>
    <property type="molecule type" value="Genomic_DNA"/>
</dbReference>
<feature type="region of interest" description="Disordered" evidence="1">
    <location>
        <begin position="673"/>
        <end position="1019"/>
    </location>
</feature>
<feature type="region of interest" description="Disordered" evidence="1">
    <location>
        <begin position="549"/>
        <end position="587"/>
    </location>
</feature>
<feature type="region of interest" description="Disordered" evidence="1">
    <location>
        <begin position="611"/>
        <end position="632"/>
    </location>
</feature>
<feature type="compositionally biased region" description="Basic residues" evidence="1">
    <location>
        <begin position="775"/>
        <end position="784"/>
    </location>
</feature>
<feature type="compositionally biased region" description="Basic and acidic residues" evidence="1">
    <location>
        <begin position="785"/>
        <end position="804"/>
    </location>
</feature>
<reference evidence="3 4" key="1">
    <citation type="submission" date="2016-04" db="EMBL/GenBank/DDBJ databases">
        <title>Draft genome of Fonsecaea erecta CBS 125763.</title>
        <authorList>
            <person name="Weiss V.A."/>
            <person name="Vicente V.A."/>
            <person name="Raittz R.T."/>
            <person name="Moreno L.F."/>
            <person name="De Souza E.M."/>
            <person name="Pedrosa F.O."/>
            <person name="Steffens M.B."/>
            <person name="Faoro H."/>
            <person name="Tadra-Sfeir M.Z."/>
            <person name="Najafzadeh M.J."/>
            <person name="Felipe M.S."/>
            <person name="Teixeira M."/>
            <person name="Sun J."/>
            <person name="Xi L."/>
            <person name="Gomes R."/>
            <person name="De Azevedo C.M."/>
            <person name="Salgado C.G."/>
            <person name="Da Silva M.B."/>
            <person name="Nascimento M.F."/>
            <person name="Queiroz-Telles F."/>
            <person name="Attili D.S."/>
            <person name="Gorbushina A."/>
        </authorList>
    </citation>
    <scope>NUCLEOTIDE SEQUENCE [LARGE SCALE GENOMIC DNA]</scope>
    <source>
        <strain evidence="3 4">CBS 125763</strain>
    </source>
</reference>
<feature type="compositionally biased region" description="Polar residues" evidence="1">
    <location>
        <begin position="687"/>
        <end position="713"/>
    </location>
</feature>
<accession>A0A178ZYM7</accession>
<feature type="compositionally biased region" description="Acidic residues" evidence="1">
    <location>
        <begin position="981"/>
        <end position="990"/>
    </location>
</feature>
<dbReference type="STRING" id="1367422.A0A178ZYM7"/>
<feature type="compositionally biased region" description="Basic and acidic residues" evidence="1">
    <location>
        <begin position="549"/>
        <end position="578"/>
    </location>
</feature>
<feature type="compositionally biased region" description="Basic and acidic residues" evidence="1">
    <location>
        <begin position="738"/>
        <end position="759"/>
    </location>
</feature>
<dbReference type="RefSeq" id="XP_018697788.1">
    <property type="nucleotide sequence ID" value="XM_018831909.1"/>
</dbReference>
<feature type="compositionally biased region" description="Basic and acidic residues" evidence="1">
    <location>
        <begin position="955"/>
        <end position="965"/>
    </location>
</feature>
<evidence type="ECO:0000313" key="4">
    <source>
        <dbReference type="Proteomes" id="UP000078343"/>
    </source>
</evidence>
<dbReference type="PANTHER" id="PTHR14905">
    <property type="entry name" value="NG37"/>
    <property type="match status" value="1"/>
</dbReference>
<evidence type="ECO:0000256" key="1">
    <source>
        <dbReference type="SAM" id="MobiDB-lite"/>
    </source>
</evidence>
<evidence type="ECO:0008006" key="5">
    <source>
        <dbReference type="Google" id="ProtNLM"/>
    </source>
</evidence>
<comment type="caution">
    <text evidence="3">The sequence shown here is derived from an EMBL/GenBank/DDBJ whole genome shotgun (WGS) entry which is preliminary data.</text>
</comment>
<keyword evidence="2" id="KW-0732">Signal</keyword>
<feature type="compositionally biased region" description="Gly residues" evidence="1">
    <location>
        <begin position="1006"/>
        <end position="1019"/>
    </location>
</feature>
<evidence type="ECO:0000313" key="3">
    <source>
        <dbReference type="EMBL" id="OAP64421.1"/>
    </source>
</evidence>
<feature type="chain" id="PRO_5008098871" description="Het-C-domain-containing protein" evidence="2">
    <location>
        <begin position="26"/>
        <end position="1019"/>
    </location>
</feature>
<dbReference type="OrthoDB" id="2506204at2759"/>
<protein>
    <recommendedName>
        <fullName evidence="5">Het-C-domain-containing protein</fullName>
    </recommendedName>
</protein>
<dbReference type="InterPro" id="IPR052577">
    <property type="entry name" value="VWA7"/>
</dbReference>
<dbReference type="AlphaFoldDB" id="A0A178ZYM7"/>
<feature type="compositionally biased region" description="Basic and acidic residues" evidence="1">
    <location>
        <begin position="829"/>
        <end position="842"/>
    </location>
</feature>
<dbReference type="Proteomes" id="UP000078343">
    <property type="component" value="Unassembled WGS sequence"/>
</dbReference>
<dbReference type="InterPro" id="IPR010816">
    <property type="entry name" value="Het-C"/>
</dbReference>
<proteinExistence type="predicted"/>
<keyword evidence="4" id="KW-1185">Reference proteome</keyword>
<feature type="signal peptide" evidence="2">
    <location>
        <begin position="1"/>
        <end position="25"/>
    </location>
</feature>
<sequence>MAPSSSQLFLLCAVGILLLARPAHAFGAGNIGSTSKIEGQNWRHGDLEDTLLTIVASRAMGGKKFSKLDVKRVYFGNWLRDYSQAVDVGTVKYVSAEAIRILLWVLGFMSFGYGSGEFEVTSQRLGCYRPEEHIDNPKDYADNQDARQYDRRLRGPVDERRELSINPQTGLKNYIATEGMGIDTSAGLVRKLFGKSIELGRQYARSKNKKDLYEALRLLGTGSHCLEDYAAHSNYVELALIEMGERDVFPHVGRRTAIQLREARHPVYPIVTGTFGGVDFLHSVCGEFDDKTTQSEIQELDDTLQQYQNGSQDNSFLQDLLNKLPSGVFGGKDQVGKANELQQNALSHQMQNANISPRQPEQWARYLDDVQKQILPIIQWHDEIMQSITETIEKIPILPDLIDQIQEQINKFVFSLLAPFVVPVINQVKNELNTGSNEIIQSSLAQQHIVFNDDHSSDPTHSMLSKDHFSNILNEPAGKVAHQTVKWVVPQIVACWDDERIDVERTLNRIIHGVLHHPALRDYGQDGASDGRRLMFGVVEEWWRGKSASEKDGLREQLSRRGVETGRNHKPGVQDHGHGNNRPLGMANLNFNTNQSSGIAGGALGAIGSVLGGDQGGGRPPNVSRPSDQLGQMAGAAVGGGILGSLVGGITSQIGGQVGGDILGGGFNQGQETYKRDSYNRQDGSRTETVTQFGQSSSGDRYGQAQYSRTTEPSGERRYEEYNRFEQRETIGGGWQSEVHHQERTSEGGYQEETRRYGDNDNDSPYGERREEHHGRQHHGRGHGHHEEEGEHSRYEQRRDREEEPYSANSYGSSGGRRQQYETESSEGYGRRQEHEYGRRNDDDNEYGSGYGRHEQQQQHRRDDYSSSGAGYGGGRREEESAPYSGSSGYGRGGEEPRYESGGFGGGRRQEEESSYEGGGYSRRHPEQEEPSYDDMPGGFGGARQDEDSSFGGGRGDEYGGRDEGGYGGGGGGFGRREDYGESEGYGDGDGEGRRRYGDGGENEDYGGGYGGGYGSSRY</sequence>
<name>A0A178ZYM7_9EURO</name>
<organism evidence="3 4">
    <name type="scientific">Fonsecaea erecta</name>
    <dbReference type="NCBI Taxonomy" id="1367422"/>
    <lineage>
        <taxon>Eukaryota</taxon>
        <taxon>Fungi</taxon>
        <taxon>Dikarya</taxon>
        <taxon>Ascomycota</taxon>
        <taxon>Pezizomycotina</taxon>
        <taxon>Eurotiomycetes</taxon>
        <taxon>Chaetothyriomycetidae</taxon>
        <taxon>Chaetothyriales</taxon>
        <taxon>Herpotrichiellaceae</taxon>
        <taxon>Fonsecaea</taxon>
    </lineage>
</organism>
<dbReference type="PANTHER" id="PTHR14905:SF11">
    <property type="entry name" value="TINC (EUROFUNG)"/>
    <property type="match status" value="1"/>
</dbReference>
<dbReference type="GeneID" id="30004563"/>
<feature type="compositionally biased region" description="Basic and acidic residues" evidence="1">
    <location>
        <begin position="852"/>
        <end position="865"/>
    </location>
</feature>